<evidence type="ECO:0000313" key="2">
    <source>
        <dbReference type="Proteomes" id="UP000634011"/>
    </source>
</evidence>
<reference evidence="1" key="1">
    <citation type="submission" date="2020-08" db="EMBL/GenBank/DDBJ databases">
        <title>Novel species isolated from subtropical streams in China.</title>
        <authorList>
            <person name="Lu H."/>
        </authorList>
    </citation>
    <scope>NUCLEOTIDE SEQUENCE</scope>
    <source>
        <strain evidence="1">KACC 12607</strain>
    </source>
</reference>
<sequence length="242" mass="27548">MSVNMLLILFFLNCSLAHAERLLIYIEDTQPYAYAKNSNTPTPIADFVKTIAIRAGYQPEIRPLSWIGIMHLVNGSQPVIFFPVARTPFREDKYIWLGGLAHVRGYYLYKKKDRIDIQINKLEDAKEYRIGVIEDDAREQFLKSKNFKASNNSGLINISDNNEGIRLLSVGRLDLLPLSQDNFDHNCATFCQDFVTTINLGLELDLQLGANKATSKDVVDRLRNAYTSLQKDGTRQRMLGNN</sequence>
<dbReference type="PANTHER" id="PTHR38834">
    <property type="entry name" value="PERIPLASMIC SUBSTRATE BINDING PROTEIN FAMILY 3"/>
    <property type="match status" value="1"/>
</dbReference>
<comment type="caution">
    <text evidence="1">The sequence shown here is derived from an EMBL/GenBank/DDBJ whole genome shotgun (WGS) entry which is preliminary data.</text>
</comment>
<dbReference type="PANTHER" id="PTHR38834:SF3">
    <property type="entry name" value="SOLUTE-BINDING PROTEIN FAMILY 3_N-TERMINAL DOMAIN-CONTAINING PROTEIN"/>
    <property type="match status" value="1"/>
</dbReference>
<dbReference type="RefSeq" id="WP_186912205.1">
    <property type="nucleotide sequence ID" value="NZ_JACOFV010000007.1"/>
</dbReference>
<dbReference type="Proteomes" id="UP000634011">
    <property type="component" value="Unassembled WGS sequence"/>
</dbReference>
<proteinExistence type="predicted"/>
<dbReference type="AlphaFoldDB" id="A0A923HME4"/>
<keyword evidence="2" id="KW-1185">Reference proteome</keyword>
<organism evidence="1 2">
    <name type="scientific">Undibacterium jejuense</name>
    <dbReference type="NCBI Taxonomy" id="1344949"/>
    <lineage>
        <taxon>Bacteria</taxon>
        <taxon>Pseudomonadati</taxon>
        <taxon>Pseudomonadota</taxon>
        <taxon>Betaproteobacteria</taxon>
        <taxon>Burkholderiales</taxon>
        <taxon>Oxalobacteraceae</taxon>
        <taxon>Undibacterium</taxon>
    </lineage>
</organism>
<evidence type="ECO:0000313" key="1">
    <source>
        <dbReference type="EMBL" id="MBC3862281.1"/>
    </source>
</evidence>
<gene>
    <name evidence="1" type="ORF">H8K32_09250</name>
</gene>
<name>A0A923HME4_9BURK</name>
<protein>
    <submittedName>
        <fullName evidence="1">Transporter substrate-binding domain-containing protein</fullName>
    </submittedName>
</protein>
<dbReference type="EMBL" id="JACOFV010000007">
    <property type="protein sequence ID" value="MBC3862281.1"/>
    <property type="molecule type" value="Genomic_DNA"/>
</dbReference>
<accession>A0A923HME4</accession>
<dbReference type="SUPFAM" id="SSF53850">
    <property type="entry name" value="Periplasmic binding protein-like II"/>
    <property type="match status" value="1"/>
</dbReference>
<dbReference type="Gene3D" id="3.40.190.10">
    <property type="entry name" value="Periplasmic binding protein-like II"/>
    <property type="match status" value="2"/>
</dbReference>